<dbReference type="EMBL" id="QGMK01000198">
    <property type="protein sequence ID" value="TVY83388.1"/>
    <property type="molecule type" value="Genomic_DNA"/>
</dbReference>
<reference evidence="2 3" key="1">
    <citation type="submission" date="2018-05" db="EMBL/GenBank/DDBJ databases">
        <title>Genome sequencing and assembly of the regulated plant pathogen Lachnellula willkommii and related sister species for the development of diagnostic species identification markers.</title>
        <authorList>
            <person name="Giroux E."/>
            <person name="Bilodeau G."/>
        </authorList>
    </citation>
    <scope>NUCLEOTIDE SEQUENCE [LARGE SCALE GENOMIC DNA]</scope>
    <source>
        <strain evidence="2 3">CBS 268.59</strain>
    </source>
</reference>
<dbReference type="AlphaFoldDB" id="A0A8T9CCQ1"/>
<evidence type="ECO:0000256" key="1">
    <source>
        <dbReference type="ARBA" id="ARBA00019406"/>
    </source>
</evidence>
<evidence type="ECO:0000313" key="3">
    <source>
        <dbReference type="Proteomes" id="UP000469558"/>
    </source>
</evidence>
<dbReference type="OrthoDB" id="13601at2759"/>
<dbReference type="InterPro" id="IPR027179">
    <property type="entry name" value="CMC4"/>
</dbReference>
<gene>
    <name evidence="2" type="primary">CMC4</name>
    <name evidence="2" type="ORF">LSUE1_G001264</name>
</gene>
<dbReference type="InterPro" id="IPR009069">
    <property type="entry name" value="Cys_alpha_HP_mot_SF"/>
</dbReference>
<evidence type="ECO:0000313" key="2">
    <source>
        <dbReference type="EMBL" id="TVY83388.1"/>
    </source>
</evidence>
<name>A0A8T9CCQ1_9HELO</name>
<dbReference type="Proteomes" id="UP000469558">
    <property type="component" value="Unassembled WGS sequence"/>
</dbReference>
<sequence length="90" mass="10180">MSLQSCRSSVLFKVCNHGMFISHSPADGFQDCLAKHSYNESKCRAQVDALYDCCNSFYSRYGDEAKSASCPQANLLRLKMKQRTEEASKR</sequence>
<comment type="caution">
    <text evidence="2">The sequence shown here is derived from an EMBL/GenBank/DDBJ whole genome shotgun (WGS) entry which is preliminary data.</text>
</comment>
<dbReference type="Gene3D" id="1.10.287.1130">
    <property type="entry name" value="CytochromE C oxidase copper chaperone"/>
    <property type="match status" value="1"/>
</dbReference>
<dbReference type="SUPFAM" id="SSF47072">
    <property type="entry name" value="Cysteine alpha-hairpin motif"/>
    <property type="match status" value="1"/>
</dbReference>
<accession>A0A8T9CCQ1</accession>
<keyword evidence="3" id="KW-1185">Reference proteome</keyword>
<protein>
    <recommendedName>
        <fullName evidence="1">Cx9C motif-containing protein 4, mitochondrial</fullName>
    </recommendedName>
</protein>
<organism evidence="2 3">
    <name type="scientific">Lachnellula suecica</name>
    <dbReference type="NCBI Taxonomy" id="602035"/>
    <lineage>
        <taxon>Eukaryota</taxon>
        <taxon>Fungi</taxon>
        <taxon>Dikarya</taxon>
        <taxon>Ascomycota</taxon>
        <taxon>Pezizomycotina</taxon>
        <taxon>Leotiomycetes</taxon>
        <taxon>Helotiales</taxon>
        <taxon>Lachnaceae</taxon>
        <taxon>Lachnellula</taxon>
    </lineage>
</organism>
<proteinExistence type="predicted"/>
<dbReference type="Pfam" id="PF08991">
    <property type="entry name" value="CMC4"/>
    <property type="match status" value="1"/>
</dbReference>